<evidence type="ECO:0000259" key="6">
    <source>
        <dbReference type="PROSITE" id="PS50937"/>
    </source>
</evidence>
<dbReference type="Pfam" id="PF13411">
    <property type="entry name" value="MerR_1"/>
    <property type="match status" value="1"/>
</dbReference>
<evidence type="ECO:0000313" key="8">
    <source>
        <dbReference type="Proteomes" id="UP000176803"/>
    </source>
</evidence>
<feature type="domain" description="HTH merR-type" evidence="6">
    <location>
        <begin position="5"/>
        <end position="75"/>
    </location>
</feature>
<dbReference type="InterPro" id="IPR009061">
    <property type="entry name" value="DNA-bd_dom_put_sf"/>
</dbReference>
<dbReference type="GO" id="GO:0003700">
    <property type="term" value="F:DNA-binding transcription factor activity"/>
    <property type="evidence" value="ECO:0007669"/>
    <property type="project" value="InterPro"/>
</dbReference>
<name>A0A1F7I3U8_9BACT</name>
<reference evidence="7 8" key="1">
    <citation type="journal article" date="2016" name="Nat. Commun.">
        <title>Thousands of microbial genomes shed light on interconnected biogeochemical processes in an aquifer system.</title>
        <authorList>
            <person name="Anantharaman K."/>
            <person name="Brown C.T."/>
            <person name="Hug L.A."/>
            <person name="Sharon I."/>
            <person name="Castelle C.J."/>
            <person name="Probst A.J."/>
            <person name="Thomas B.C."/>
            <person name="Singh A."/>
            <person name="Wilkins M.J."/>
            <person name="Karaoz U."/>
            <person name="Brodie E.L."/>
            <person name="Williams K.H."/>
            <person name="Hubbard S.S."/>
            <person name="Banfield J.F."/>
        </authorList>
    </citation>
    <scope>NUCLEOTIDE SEQUENCE [LARGE SCALE GENOMIC DNA]</scope>
</reference>
<dbReference type="InterPro" id="IPR047057">
    <property type="entry name" value="MerR_fam"/>
</dbReference>
<keyword evidence="2" id="KW-0805">Transcription regulation</keyword>
<keyword evidence="5" id="KW-0175">Coiled coil</keyword>
<dbReference type="Gene3D" id="3.20.80.10">
    <property type="entry name" value="Regulatory factor, effector binding domain"/>
    <property type="match status" value="1"/>
</dbReference>
<dbReference type="Proteomes" id="UP000176803">
    <property type="component" value="Unassembled WGS sequence"/>
</dbReference>
<dbReference type="SUPFAM" id="SSF46955">
    <property type="entry name" value="Putative DNA-binding domain"/>
    <property type="match status" value="1"/>
</dbReference>
<evidence type="ECO:0000256" key="1">
    <source>
        <dbReference type="ARBA" id="ARBA00022491"/>
    </source>
</evidence>
<dbReference type="InterPro" id="IPR011256">
    <property type="entry name" value="Reg_factor_effector_dom_sf"/>
</dbReference>
<dbReference type="PANTHER" id="PTHR30204:SF69">
    <property type="entry name" value="MERR-FAMILY TRANSCRIPTIONAL REGULATOR"/>
    <property type="match status" value="1"/>
</dbReference>
<evidence type="ECO:0000256" key="4">
    <source>
        <dbReference type="ARBA" id="ARBA00023163"/>
    </source>
</evidence>
<evidence type="ECO:0000256" key="3">
    <source>
        <dbReference type="ARBA" id="ARBA00023125"/>
    </source>
</evidence>
<sequence>MTRSLLSAGEFASLARTSKRTILWYDQLGLLKPVEIDPVTRYRYYQPQQILDYQVIFLLTKMRFTLAEIKKYLQKNQTLEQLFLLKKPQIEEEIKSLQKSLSDLEGYYHNLKENQTLVDPVVKKSKPFFIYYLEKQGPYAKIKDYALELKSYFKAIPQNAIYLTLFAKENYNPKSAKLTIGVIKNAEMTIKKENMQLVKTAQIPGYRALSHMHYGSGAMISLLWKELVKYRRLKGFKLNSSLPFSSLELYWLTSLNHPMNENEMIFELHLPINKA</sequence>
<dbReference type="PROSITE" id="PS50937">
    <property type="entry name" value="HTH_MERR_2"/>
    <property type="match status" value="1"/>
</dbReference>
<keyword evidence="3" id="KW-0238">DNA-binding</keyword>
<keyword evidence="4" id="KW-0804">Transcription</keyword>
<organism evidence="7 8">
    <name type="scientific">Candidatus Roizmanbacteria bacterium RIFCSPHIGHO2_12_FULL_41_11</name>
    <dbReference type="NCBI Taxonomy" id="1802052"/>
    <lineage>
        <taxon>Bacteria</taxon>
        <taxon>Candidatus Roizmaniibacteriota</taxon>
    </lineage>
</organism>
<evidence type="ECO:0000256" key="5">
    <source>
        <dbReference type="SAM" id="Coils"/>
    </source>
</evidence>
<dbReference type="SMART" id="SM00422">
    <property type="entry name" value="HTH_MERR"/>
    <property type="match status" value="1"/>
</dbReference>
<gene>
    <name evidence="7" type="ORF">A3F03_02510</name>
</gene>
<feature type="coiled-coil region" evidence="5">
    <location>
        <begin position="62"/>
        <end position="114"/>
    </location>
</feature>
<evidence type="ECO:0000313" key="7">
    <source>
        <dbReference type="EMBL" id="OGK38067.1"/>
    </source>
</evidence>
<dbReference type="AlphaFoldDB" id="A0A1F7I3U8"/>
<dbReference type="EMBL" id="MGAC01000023">
    <property type="protein sequence ID" value="OGK38067.1"/>
    <property type="molecule type" value="Genomic_DNA"/>
</dbReference>
<dbReference type="GO" id="GO:0003677">
    <property type="term" value="F:DNA binding"/>
    <property type="evidence" value="ECO:0007669"/>
    <property type="project" value="UniProtKB-KW"/>
</dbReference>
<dbReference type="InterPro" id="IPR000551">
    <property type="entry name" value="MerR-type_HTH_dom"/>
</dbReference>
<proteinExistence type="predicted"/>
<dbReference type="Gene3D" id="1.10.1660.10">
    <property type="match status" value="1"/>
</dbReference>
<comment type="caution">
    <text evidence="7">The sequence shown here is derived from an EMBL/GenBank/DDBJ whole genome shotgun (WGS) entry which is preliminary data.</text>
</comment>
<dbReference type="PANTHER" id="PTHR30204">
    <property type="entry name" value="REDOX-CYCLING DRUG-SENSING TRANSCRIPTIONAL ACTIVATOR SOXR"/>
    <property type="match status" value="1"/>
</dbReference>
<accession>A0A1F7I3U8</accession>
<evidence type="ECO:0000256" key="2">
    <source>
        <dbReference type="ARBA" id="ARBA00023015"/>
    </source>
</evidence>
<protein>
    <recommendedName>
        <fullName evidence="6">HTH merR-type domain-containing protein</fullName>
    </recommendedName>
</protein>
<keyword evidence="1" id="KW-0678">Repressor</keyword>